<dbReference type="Gene3D" id="1.10.8.1060">
    <property type="entry name" value="Corynebacterium glutamicum thioredoxin-dependent arsenate reductase, N-terminal domain"/>
    <property type="match status" value="1"/>
</dbReference>
<feature type="region of interest" description="Disordered" evidence="1">
    <location>
        <begin position="1"/>
        <end position="21"/>
    </location>
</feature>
<gene>
    <name evidence="2" type="ORF">Ani05nite_05660</name>
</gene>
<evidence type="ECO:0000313" key="2">
    <source>
        <dbReference type="EMBL" id="GIE47032.1"/>
    </source>
</evidence>
<evidence type="ECO:0000256" key="1">
    <source>
        <dbReference type="SAM" id="MobiDB-lite"/>
    </source>
</evidence>
<organism evidence="2 3">
    <name type="scientific">Actinoplanes nipponensis</name>
    <dbReference type="NCBI Taxonomy" id="135950"/>
    <lineage>
        <taxon>Bacteria</taxon>
        <taxon>Bacillati</taxon>
        <taxon>Actinomycetota</taxon>
        <taxon>Actinomycetes</taxon>
        <taxon>Micromonosporales</taxon>
        <taxon>Micromonosporaceae</taxon>
        <taxon>Actinoplanes</taxon>
    </lineage>
</organism>
<evidence type="ECO:0000313" key="3">
    <source>
        <dbReference type="Proteomes" id="UP000647172"/>
    </source>
</evidence>
<dbReference type="RefSeq" id="WP_203764135.1">
    <property type="nucleotide sequence ID" value="NZ_BAAAYJ010000103.1"/>
</dbReference>
<dbReference type="AlphaFoldDB" id="A0A919MJU9"/>
<dbReference type="Proteomes" id="UP000647172">
    <property type="component" value="Unassembled WGS sequence"/>
</dbReference>
<keyword evidence="3" id="KW-1185">Reference proteome</keyword>
<proteinExistence type="predicted"/>
<reference evidence="2" key="1">
    <citation type="submission" date="2021-01" db="EMBL/GenBank/DDBJ databases">
        <title>Whole genome shotgun sequence of Actinoplanes nipponensis NBRC 14063.</title>
        <authorList>
            <person name="Komaki H."/>
            <person name="Tamura T."/>
        </authorList>
    </citation>
    <scope>NUCLEOTIDE SEQUENCE</scope>
    <source>
        <strain evidence="2">NBRC 14063</strain>
    </source>
</reference>
<name>A0A919MJU9_9ACTN</name>
<accession>A0A919MJU9</accession>
<dbReference type="EMBL" id="BOMQ01000008">
    <property type="protein sequence ID" value="GIE47032.1"/>
    <property type="molecule type" value="Genomic_DNA"/>
</dbReference>
<comment type="caution">
    <text evidence="2">The sequence shown here is derived from an EMBL/GenBank/DDBJ whole genome shotgun (WGS) entry which is preliminary data.</text>
</comment>
<protein>
    <submittedName>
        <fullName evidence="2">Uncharacterized protein</fullName>
    </submittedName>
</protein>
<dbReference type="NCBIfam" id="NF046112">
    <property type="entry name" value="MSMEG_6209_Nter"/>
    <property type="match status" value="1"/>
</dbReference>
<sequence>MSDDSTATARDAMAQAHLAQSMQARYPDVPAEAISERIRSGYRRYARAKVRDFVPLLVERELVAELRAPADGLPPR</sequence>